<organism evidence="4 5">
    <name type="scientific">Mucilaginibacter celer</name>
    <dbReference type="NCBI Taxonomy" id="2305508"/>
    <lineage>
        <taxon>Bacteria</taxon>
        <taxon>Pseudomonadati</taxon>
        <taxon>Bacteroidota</taxon>
        <taxon>Sphingobacteriia</taxon>
        <taxon>Sphingobacteriales</taxon>
        <taxon>Sphingobacteriaceae</taxon>
        <taxon>Mucilaginibacter</taxon>
    </lineage>
</organism>
<keyword evidence="2" id="KW-0233">DNA recombination</keyword>
<dbReference type="Pfam" id="PF02735">
    <property type="entry name" value="Ku"/>
    <property type="match status" value="1"/>
</dbReference>
<comment type="function">
    <text evidence="2">With LigD forms a non-homologous end joining (NHEJ) DNA repair enzyme, which repairs dsDNA breaks with reduced fidelity. Binds linear dsDNA with 5'- and 3'- overhangs but not closed circular dsDNA nor ssDNA. Recruits and stimulates the ligase activity of LigD.</text>
</comment>
<dbReference type="SMART" id="SM00559">
    <property type="entry name" value="Ku78"/>
    <property type="match status" value="1"/>
</dbReference>
<dbReference type="GO" id="GO:0006303">
    <property type="term" value="P:double-strand break repair via nonhomologous end joining"/>
    <property type="evidence" value="ECO:0007669"/>
    <property type="project" value="UniProtKB-UniRule"/>
</dbReference>
<dbReference type="PANTHER" id="PTHR41251:SF1">
    <property type="entry name" value="NON-HOMOLOGOUS END JOINING PROTEIN KU"/>
    <property type="match status" value="1"/>
</dbReference>
<dbReference type="InterPro" id="IPR016194">
    <property type="entry name" value="SPOC-like_C_dom_sf"/>
</dbReference>
<dbReference type="CDD" id="cd00789">
    <property type="entry name" value="KU_like"/>
    <property type="match status" value="1"/>
</dbReference>
<accession>A0A494W3J4</accession>
<name>A0A494W3J4_9SPHI</name>
<keyword evidence="2" id="KW-0227">DNA damage</keyword>
<dbReference type="PIRSF" id="PIRSF006493">
    <property type="entry name" value="Prok_Ku"/>
    <property type="match status" value="1"/>
</dbReference>
<dbReference type="InterPro" id="IPR009187">
    <property type="entry name" value="Prok_Ku"/>
</dbReference>
<reference evidence="4 5" key="1">
    <citation type="submission" date="2018-10" db="EMBL/GenBank/DDBJ databases">
        <title>Genome sequencing of Mucilaginibacter sp. HYN0043.</title>
        <authorList>
            <person name="Kim M."/>
            <person name="Yi H."/>
        </authorList>
    </citation>
    <scope>NUCLEOTIDE SEQUENCE [LARGE SCALE GENOMIC DNA]</scope>
    <source>
        <strain evidence="4 5">HYN0043</strain>
    </source>
</reference>
<keyword evidence="2" id="KW-0234">DNA repair</keyword>
<sequence>MRSIWKGSIGFGLVSIPVKLYSAVQTSSLDFDMLDSRDHARIRYQRVNENTHKEVPYDKIVKGYKLNDEYVIIDDADFEDAAPEKSKVIEIESFVDIADVNPMFYETSYYTEPDTKNNKAYALLIQALTKSKKAGLARFVLRSTESLCIVHPLKNVLVVTRIRFGQEIRDTEDLNLPDKIDVSKKELDMGLTLINQYAEDFDVAKFKDEYNDELLRIIEAKAKGKRAKIKKLQPRKTGGDDLYDQLMASLKTKKGA</sequence>
<dbReference type="GO" id="GO:0003690">
    <property type="term" value="F:double-stranded DNA binding"/>
    <property type="evidence" value="ECO:0007669"/>
    <property type="project" value="UniProtKB-UniRule"/>
</dbReference>
<feature type="domain" description="Ku" evidence="3">
    <location>
        <begin position="52"/>
        <end position="179"/>
    </location>
</feature>
<dbReference type="GO" id="GO:0006310">
    <property type="term" value="P:DNA recombination"/>
    <property type="evidence" value="ECO:0007669"/>
    <property type="project" value="UniProtKB-KW"/>
</dbReference>
<comment type="subunit">
    <text evidence="2">Homodimer. Interacts with LigD.</text>
</comment>
<dbReference type="PANTHER" id="PTHR41251">
    <property type="entry name" value="NON-HOMOLOGOUS END JOINING PROTEIN KU"/>
    <property type="match status" value="1"/>
</dbReference>
<protein>
    <recommendedName>
        <fullName evidence="2">Non-homologous end joining protein Ku</fullName>
    </recommendedName>
</protein>
<dbReference type="RefSeq" id="WP_119406367.1">
    <property type="nucleotide sequence ID" value="NZ_CP032869.1"/>
</dbReference>
<keyword evidence="5" id="KW-1185">Reference proteome</keyword>
<evidence type="ECO:0000313" key="5">
    <source>
        <dbReference type="Proteomes" id="UP000270046"/>
    </source>
</evidence>
<dbReference type="EMBL" id="CP032869">
    <property type="protein sequence ID" value="AYL98085.1"/>
    <property type="molecule type" value="Genomic_DNA"/>
</dbReference>
<dbReference type="Proteomes" id="UP000270046">
    <property type="component" value="Chromosome"/>
</dbReference>
<evidence type="ECO:0000256" key="1">
    <source>
        <dbReference type="ARBA" id="ARBA00023125"/>
    </source>
</evidence>
<dbReference type="Gene3D" id="2.40.290.10">
    <property type="match status" value="1"/>
</dbReference>
<dbReference type="OrthoDB" id="9795084at2"/>
<dbReference type="HAMAP" id="MF_01875">
    <property type="entry name" value="Prokaryotic_Ku"/>
    <property type="match status" value="1"/>
</dbReference>
<dbReference type="KEGG" id="muh:HYN43_023595"/>
<evidence type="ECO:0000313" key="4">
    <source>
        <dbReference type="EMBL" id="AYL98085.1"/>
    </source>
</evidence>
<evidence type="ECO:0000259" key="3">
    <source>
        <dbReference type="SMART" id="SM00559"/>
    </source>
</evidence>
<comment type="similarity">
    <text evidence="2">Belongs to the prokaryotic Ku family.</text>
</comment>
<keyword evidence="1 2" id="KW-0238">DNA-binding</keyword>
<dbReference type="NCBIfam" id="TIGR02772">
    <property type="entry name" value="Ku_bact"/>
    <property type="match status" value="1"/>
</dbReference>
<dbReference type="InterPro" id="IPR006164">
    <property type="entry name" value="DNA_bd_Ku70/Ku80"/>
</dbReference>
<gene>
    <name evidence="2" type="primary">ku</name>
    <name evidence="4" type="ORF">HYN43_023595</name>
</gene>
<dbReference type="AlphaFoldDB" id="A0A494W3J4"/>
<proteinExistence type="inferred from homology"/>
<evidence type="ECO:0000256" key="2">
    <source>
        <dbReference type="HAMAP-Rule" id="MF_01875"/>
    </source>
</evidence>
<dbReference type="SUPFAM" id="SSF100939">
    <property type="entry name" value="SPOC domain-like"/>
    <property type="match status" value="1"/>
</dbReference>